<dbReference type="InterPro" id="IPR036259">
    <property type="entry name" value="MFS_trans_sf"/>
</dbReference>
<dbReference type="GO" id="GO:0005886">
    <property type="term" value="C:plasma membrane"/>
    <property type="evidence" value="ECO:0007669"/>
    <property type="project" value="UniProtKB-SubCell"/>
</dbReference>
<feature type="transmembrane region" description="Helical" evidence="7">
    <location>
        <begin position="51"/>
        <end position="71"/>
    </location>
</feature>
<keyword evidence="6 7" id="KW-0472">Membrane</keyword>
<evidence type="ECO:0000256" key="7">
    <source>
        <dbReference type="SAM" id="Phobius"/>
    </source>
</evidence>
<evidence type="ECO:0000256" key="2">
    <source>
        <dbReference type="ARBA" id="ARBA00022448"/>
    </source>
</evidence>
<sequence>MPATLSLIFATFTDPRQRGVEVGAWPGAISVGTALGPVLGGALLEAFSWRTAFLLGVPVMVIVAIGAPLLLPAHRNPATGRVDLASVLLSLAALLPIVYGVKELGKDGRLAVAVAALMIALAFSA</sequence>
<dbReference type="Pfam" id="PF07690">
    <property type="entry name" value="MFS_1"/>
    <property type="match status" value="1"/>
</dbReference>
<feature type="transmembrane region" description="Helical" evidence="7">
    <location>
        <begin position="83"/>
        <end position="101"/>
    </location>
</feature>
<gene>
    <name evidence="9" type="ORF">PS9374_06708</name>
</gene>
<protein>
    <submittedName>
        <fullName evidence="9">MFS transporter</fullName>
    </submittedName>
</protein>
<keyword evidence="10" id="KW-1185">Reference proteome</keyword>
<keyword evidence="5 7" id="KW-1133">Transmembrane helix</keyword>
<accession>A0A161LNJ0</accession>
<dbReference type="AlphaFoldDB" id="A0A161LNJ0"/>
<name>A0A161LNJ0_9ACTN</name>
<dbReference type="PROSITE" id="PS50850">
    <property type="entry name" value="MFS"/>
    <property type="match status" value="1"/>
</dbReference>
<reference evidence="9 10" key="1">
    <citation type="journal article" date="2016" name="Genome Announc.">
        <title>Draft Genome Sequence of Planomonospora sphaerica JCM9374, a Rare Actinomycete.</title>
        <authorList>
            <person name="Dohra H."/>
            <person name="Suzuki T."/>
            <person name="Inoue Y."/>
            <person name="Kodani S."/>
        </authorList>
    </citation>
    <scope>NUCLEOTIDE SEQUENCE [LARGE SCALE GENOMIC DNA]</scope>
    <source>
        <strain evidence="9 10">JCM 9374</strain>
    </source>
</reference>
<evidence type="ECO:0000256" key="3">
    <source>
        <dbReference type="ARBA" id="ARBA00022475"/>
    </source>
</evidence>
<reference evidence="10" key="2">
    <citation type="submission" date="2016-04" db="EMBL/GenBank/DDBJ databases">
        <title>Planomonospora sphaerica JCM9374 whole genome shotgun sequence.</title>
        <authorList>
            <person name="Suzuki T."/>
            <person name="Dohra H."/>
            <person name="Kodani S."/>
        </authorList>
    </citation>
    <scope>NUCLEOTIDE SEQUENCE [LARGE SCALE GENOMIC DNA]</scope>
    <source>
        <strain evidence="10">JCM 9374</strain>
    </source>
</reference>
<dbReference type="InterPro" id="IPR020846">
    <property type="entry name" value="MFS_dom"/>
</dbReference>
<evidence type="ECO:0000259" key="8">
    <source>
        <dbReference type="PROSITE" id="PS50850"/>
    </source>
</evidence>
<evidence type="ECO:0000256" key="4">
    <source>
        <dbReference type="ARBA" id="ARBA00022692"/>
    </source>
</evidence>
<keyword evidence="2" id="KW-0813">Transport</keyword>
<evidence type="ECO:0000256" key="6">
    <source>
        <dbReference type="ARBA" id="ARBA00023136"/>
    </source>
</evidence>
<keyword evidence="3" id="KW-1003">Cell membrane</keyword>
<dbReference type="Gene3D" id="1.20.1250.20">
    <property type="entry name" value="MFS general substrate transporter like domains"/>
    <property type="match status" value="1"/>
</dbReference>
<organism evidence="9 10">
    <name type="scientific">Planomonospora sphaerica</name>
    <dbReference type="NCBI Taxonomy" id="161355"/>
    <lineage>
        <taxon>Bacteria</taxon>
        <taxon>Bacillati</taxon>
        <taxon>Actinomycetota</taxon>
        <taxon>Actinomycetes</taxon>
        <taxon>Streptosporangiales</taxon>
        <taxon>Streptosporangiaceae</taxon>
        <taxon>Planomonospora</taxon>
    </lineage>
</organism>
<comment type="caution">
    <text evidence="9">The sequence shown here is derived from an EMBL/GenBank/DDBJ whole genome shotgun (WGS) entry which is preliminary data.</text>
</comment>
<keyword evidence="4 7" id="KW-0812">Transmembrane</keyword>
<feature type="transmembrane region" description="Helical" evidence="7">
    <location>
        <begin position="24"/>
        <end position="44"/>
    </location>
</feature>
<dbReference type="GO" id="GO:0022857">
    <property type="term" value="F:transmembrane transporter activity"/>
    <property type="evidence" value="ECO:0007669"/>
    <property type="project" value="InterPro"/>
</dbReference>
<dbReference type="EMBL" id="BDCX01000021">
    <property type="protein sequence ID" value="GAT71017.1"/>
    <property type="molecule type" value="Genomic_DNA"/>
</dbReference>
<dbReference type="PANTHER" id="PTHR42718:SF47">
    <property type="entry name" value="METHYL VIOLOGEN RESISTANCE PROTEIN SMVA"/>
    <property type="match status" value="1"/>
</dbReference>
<feature type="domain" description="Major facilitator superfamily (MFS) profile" evidence="8">
    <location>
        <begin position="1"/>
        <end position="125"/>
    </location>
</feature>
<dbReference type="STRING" id="161355.PS9374_06708"/>
<dbReference type="Proteomes" id="UP000077701">
    <property type="component" value="Unassembled WGS sequence"/>
</dbReference>
<proteinExistence type="predicted"/>
<comment type="subcellular location">
    <subcellularLocation>
        <location evidence="1">Cell membrane</location>
        <topology evidence="1">Multi-pass membrane protein</topology>
    </subcellularLocation>
</comment>
<evidence type="ECO:0000256" key="1">
    <source>
        <dbReference type="ARBA" id="ARBA00004651"/>
    </source>
</evidence>
<dbReference type="InterPro" id="IPR011701">
    <property type="entry name" value="MFS"/>
</dbReference>
<evidence type="ECO:0000256" key="5">
    <source>
        <dbReference type="ARBA" id="ARBA00022989"/>
    </source>
</evidence>
<evidence type="ECO:0000313" key="9">
    <source>
        <dbReference type="EMBL" id="GAT71017.1"/>
    </source>
</evidence>
<dbReference type="PANTHER" id="PTHR42718">
    <property type="entry name" value="MAJOR FACILITATOR SUPERFAMILY MULTIDRUG TRANSPORTER MFSC"/>
    <property type="match status" value="1"/>
</dbReference>
<evidence type="ECO:0000313" key="10">
    <source>
        <dbReference type="Proteomes" id="UP000077701"/>
    </source>
</evidence>
<dbReference type="SUPFAM" id="SSF103473">
    <property type="entry name" value="MFS general substrate transporter"/>
    <property type="match status" value="1"/>
</dbReference>